<dbReference type="InterPro" id="IPR013783">
    <property type="entry name" value="Ig-like_fold"/>
</dbReference>
<feature type="domain" description="Fibronectin type-III" evidence="4">
    <location>
        <begin position="211"/>
        <end position="305"/>
    </location>
</feature>
<comment type="caution">
    <text evidence="5">The sequence shown here is derived from an EMBL/GenBank/DDBJ whole genome shotgun (WGS) entry which is preliminary data.</text>
</comment>
<feature type="signal peptide" evidence="3">
    <location>
        <begin position="1"/>
        <end position="19"/>
    </location>
</feature>
<dbReference type="InterPro" id="IPR050991">
    <property type="entry name" value="ECM_Regulatory_Proteins"/>
</dbReference>
<feature type="domain" description="Fibronectin type-III" evidence="4">
    <location>
        <begin position="118"/>
        <end position="203"/>
    </location>
</feature>
<keyword evidence="3" id="KW-0732">Signal</keyword>
<feature type="region of interest" description="Disordered" evidence="2">
    <location>
        <begin position="757"/>
        <end position="796"/>
    </location>
</feature>
<feature type="compositionally biased region" description="Low complexity" evidence="2">
    <location>
        <begin position="781"/>
        <end position="790"/>
    </location>
</feature>
<keyword evidence="1" id="KW-0677">Repeat</keyword>
<evidence type="ECO:0000256" key="3">
    <source>
        <dbReference type="SAM" id="SignalP"/>
    </source>
</evidence>
<feature type="domain" description="Fibronectin type-III" evidence="4">
    <location>
        <begin position="493"/>
        <end position="586"/>
    </location>
</feature>
<name>A0ABP0FY26_CLALP</name>
<dbReference type="SUPFAM" id="SSF49265">
    <property type="entry name" value="Fibronectin type III"/>
    <property type="match status" value="4"/>
</dbReference>
<dbReference type="InterPro" id="IPR003961">
    <property type="entry name" value="FN3_dom"/>
</dbReference>
<dbReference type="Pfam" id="PF00041">
    <property type="entry name" value="fn3"/>
    <property type="match status" value="7"/>
</dbReference>
<dbReference type="InterPro" id="IPR036116">
    <property type="entry name" value="FN3_sf"/>
</dbReference>
<dbReference type="PROSITE" id="PS50853">
    <property type="entry name" value="FN3"/>
    <property type="match status" value="7"/>
</dbReference>
<reference evidence="5 6" key="1">
    <citation type="submission" date="2024-02" db="EMBL/GenBank/DDBJ databases">
        <authorList>
            <person name="Daric V."/>
            <person name="Darras S."/>
        </authorList>
    </citation>
    <scope>NUCLEOTIDE SEQUENCE [LARGE SCALE GENOMIC DNA]</scope>
</reference>
<protein>
    <recommendedName>
        <fullName evidence="4">Fibronectin type-III domain-containing protein</fullName>
    </recommendedName>
</protein>
<dbReference type="SMART" id="SM00060">
    <property type="entry name" value="FN3"/>
    <property type="match status" value="7"/>
</dbReference>
<feature type="compositionally biased region" description="Low complexity" evidence="2">
    <location>
        <begin position="688"/>
        <end position="702"/>
    </location>
</feature>
<dbReference type="PANTHER" id="PTHR46708:SF2">
    <property type="entry name" value="FIBRONECTIN TYPE-III DOMAIN-CONTAINING PROTEIN"/>
    <property type="match status" value="1"/>
</dbReference>
<dbReference type="Gene3D" id="2.60.40.10">
    <property type="entry name" value="Immunoglobulins"/>
    <property type="match status" value="7"/>
</dbReference>
<evidence type="ECO:0000256" key="1">
    <source>
        <dbReference type="ARBA" id="ARBA00022737"/>
    </source>
</evidence>
<gene>
    <name evidence="5" type="ORF">CVLEPA_LOCUS15478</name>
</gene>
<evidence type="ECO:0000313" key="6">
    <source>
        <dbReference type="Proteomes" id="UP001642483"/>
    </source>
</evidence>
<feature type="domain" description="Fibronectin type-III" evidence="4">
    <location>
        <begin position="587"/>
        <end position="681"/>
    </location>
</feature>
<feature type="domain" description="Fibronectin type-III" evidence="4">
    <location>
        <begin position="682"/>
        <end position="775"/>
    </location>
</feature>
<evidence type="ECO:0000313" key="5">
    <source>
        <dbReference type="EMBL" id="CAK8684503.1"/>
    </source>
</evidence>
<feature type="chain" id="PRO_5046295298" description="Fibronectin type-III domain-containing protein" evidence="3">
    <location>
        <begin position="20"/>
        <end position="939"/>
    </location>
</feature>
<feature type="domain" description="Fibronectin type-III" evidence="4">
    <location>
        <begin position="306"/>
        <end position="398"/>
    </location>
</feature>
<feature type="region of interest" description="Disordered" evidence="2">
    <location>
        <begin position="378"/>
        <end position="406"/>
    </location>
</feature>
<sequence>MMPLQLILVCLSLAGITVAQLNVDRSEIRSTSFTVTWDDSSGGPFQIEVVENGVGTDPIDNTVPGGAAVTQPLVVNMATDPVGAIKANTGYNIYVYDESDASNVIRGDFGPLTTAPQAPTNVQITNVQSTQLDVNWDHTNNGVQVLTEYRVLYQTGGTTSHQSTADATASSLTITGLTANTDYSVTVIGWKDSEIFTDESNPPALVATFSKPTSVTLSPSSSSSIDVTWDAPVISGGGSATIAGYKISWTPPHNSGVKTVTGTATSDQITGLNGNTAYSVTVAAMSSASGVGALSDSKSAATGIAKPTALTTGDSTSSTIDVTWSAPSGGNAVAITGYELTWTPATGGGSMVATTDGSTPTTISGLNSNTEYTIRIAASSGSGNGDMSDPETGTTAPPAPDAPSITNIRSNQFLVTWTHSAAGATTKYRVDYSLSSDGSGGGSQETSDATTSLLIDTNLDANTEYSVTVVAFVSDTTESDASAATMATTAPPAPAIASVTDVRSNQFLVTWTHSAAGATTKYRVDYSPTSGGGGGGSQETSDATTSLLIDTNLDANTEYSVTVVAFVSDTTESDASAATMATTAPPAPAIASVTNIRSNQFLVTWTHSAAGATTKYRVDYSLSSDGSGGGSQETLDATATSLLINTNLDANTGYSVTVVAFVSSTTESDASGATMATTVFAPPTITSATSSSSSTIDVTWTSPPVGGGANSIDGYTVSWSTGSESPSTQNVDASPFTIPSLNPNTEYSISVLARSVAGDGDKSDSTGTTENHARSKKRPASSTKQSSSKRVSTRSDQQSFDFKKQCFYCGYSCMFDERHPDRNKFEEVRTKSSGIYYVTLALCQSRDDELAKTVQARLLSAHDLVTAEARYHVPCRTRFENPAQYSTPGRTTSSEKMTLFNVACKIMEDGMDLYTFAEFHSMMQELGDDVYSLKMTQIK</sequence>
<organism evidence="5 6">
    <name type="scientific">Clavelina lepadiformis</name>
    <name type="common">Light-bulb sea squirt</name>
    <name type="synonym">Ascidia lepadiformis</name>
    <dbReference type="NCBI Taxonomy" id="159417"/>
    <lineage>
        <taxon>Eukaryota</taxon>
        <taxon>Metazoa</taxon>
        <taxon>Chordata</taxon>
        <taxon>Tunicata</taxon>
        <taxon>Ascidiacea</taxon>
        <taxon>Aplousobranchia</taxon>
        <taxon>Clavelinidae</taxon>
        <taxon>Clavelina</taxon>
    </lineage>
</organism>
<evidence type="ECO:0000256" key="2">
    <source>
        <dbReference type="SAM" id="MobiDB-lite"/>
    </source>
</evidence>
<dbReference type="EMBL" id="CAWYQH010000097">
    <property type="protein sequence ID" value="CAK8684503.1"/>
    <property type="molecule type" value="Genomic_DNA"/>
</dbReference>
<accession>A0ABP0FY26</accession>
<proteinExistence type="predicted"/>
<evidence type="ECO:0000259" key="4">
    <source>
        <dbReference type="PROSITE" id="PS50853"/>
    </source>
</evidence>
<feature type="region of interest" description="Disordered" evidence="2">
    <location>
        <begin position="688"/>
        <end position="707"/>
    </location>
</feature>
<dbReference type="Proteomes" id="UP001642483">
    <property type="component" value="Unassembled WGS sequence"/>
</dbReference>
<feature type="region of interest" description="Disordered" evidence="2">
    <location>
        <begin position="720"/>
        <end position="739"/>
    </location>
</feature>
<dbReference type="PANTHER" id="PTHR46708">
    <property type="entry name" value="TENASCIN"/>
    <property type="match status" value="1"/>
</dbReference>
<dbReference type="CDD" id="cd00063">
    <property type="entry name" value="FN3"/>
    <property type="match status" value="7"/>
</dbReference>
<keyword evidence="6" id="KW-1185">Reference proteome</keyword>
<feature type="domain" description="Fibronectin type-III" evidence="4">
    <location>
        <begin position="399"/>
        <end position="492"/>
    </location>
</feature>